<evidence type="ECO:0000256" key="1">
    <source>
        <dbReference type="SAM" id="Phobius"/>
    </source>
</evidence>
<proteinExistence type="predicted"/>
<organism evidence="2 3">
    <name type="scientific">Bacillus subtilis subsp. subtilis</name>
    <dbReference type="NCBI Taxonomy" id="135461"/>
    <lineage>
        <taxon>Bacteria</taxon>
        <taxon>Bacillati</taxon>
        <taxon>Bacillota</taxon>
        <taxon>Bacilli</taxon>
        <taxon>Bacillales</taxon>
        <taxon>Bacillaceae</taxon>
        <taxon>Bacillus</taxon>
    </lineage>
</organism>
<feature type="transmembrane region" description="Helical" evidence="1">
    <location>
        <begin position="12"/>
        <end position="33"/>
    </location>
</feature>
<keyword evidence="1" id="KW-1133">Transmembrane helix</keyword>
<gene>
    <name evidence="2" type="ORF">B4067_1300</name>
</gene>
<reference evidence="2 3" key="1">
    <citation type="submission" date="2014-11" db="EMBL/GenBank/DDBJ databases">
        <title>Draft Genome Sequences of Nine Bacillus subtilis Strains that Form Spores with High Heat-Resistance.</title>
        <authorList>
            <person name="Krawcyk A.O."/>
            <person name="Berendsen E.M."/>
            <person name="de Jong A."/>
            <person name="Holsappel S."/>
            <person name="Eijlander R.T."/>
            <person name="Wells-Bennik M."/>
            <person name="Kuipers O.P."/>
        </authorList>
    </citation>
    <scope>NUCLEOTIDE SEQUENCE [LARGE SCALE GENOMIC DNA]</scope>
    <source>
        <strain evidence="2 3">B4067</strain>
    </source>
</reference>
<name>A0ABD3ZQD8_BACIU</name>
<keyword evidence="1" id="KW-0812">Transmembrane</keyword>
<dbReference type="Proteomes" id="UP000031970">
    <property type="component" value="Unassembled WGS sequence"/>
</dbReference>
<accession>A0ABD3ZQD8</accession>
<keyword evidence="1" id="KW-0472">Membrane</keyword>
<dbReference type="EMBL" id="JSXS01000125">
    <property type="protein sequence ID" value="KIL30366.1"/>
    <property type="molecule type" value="Genomic_DNA"/>
</dbReference>
<dbReference type="AlphaFoldDB" id="A0ABD3ZQD8"/>
<protein>
    <submittedName>
        <fullName evidence="2">Uncharacterized protein</fullName>
    </submittedName>
</protein>
<comment type="caution">
    <text evidence="2">The sequence shown here is derived from an EMBL/GenBank/DDBJ whole genome shotgun (WGS) entry which is preliminary data.</text>
</comment>
<evidence type="ECO:0000313" key="3">
    <source>
        <dbReference type="Proteomes" id="UP000031970"/>
    </source>
</evidence>
<sequence>MKKEWRPMSDAVWIVPIVVIISAVIIGGMWTQINEDEKKTQ</sequence>
<evidence type="ECO:0000313" key="2">
    <source>
        <dbReference type="EMBL" id="KIL30366.1"/>
    </source>
</evidence>